<evidence type="ECO:0000259" key="1">
    <source>
        <dbReference type="PROSITE" id="PS50848"/>
    </source>
</evidence>
<evidence type="ECO:0000313" key="2">
    <source>
        <dbReference type="EMBL" id="PWA37984.1"/>
    </source>
</evidence>
<feature type="domain" description="START" evidence="1">
    <location>
        <begin position="84"/>
        <end position="284"/>
    </location>
</feature>
<dbReference type="OrthoDB" id="1295045at2759"/>
<dbReference type="CDD" id="cd08870">
    <property type="entry name" value="START_STARD2_7-like"/>
    <property type="match status" value="1"/>
</dbReference>
<gene>
    <name evidence="2" type="ORF">CTI12_AA584860</name>
</gene>
<dbReference type="PANTHER" id="PTHR19308">
    <property type="entry name" value="PHOSPHATIDYLCHOLINE TRANSFER PROTEIN"/>
    <property type="match status" value="1"/>
</dbReference>
<dbReference type="GO" id="GO:0005737">
    <property type="term" value="C:cytoplasm"/>
    <property type="evidence" value="ECO:0007669"/>
    <property type="project" value="UniProtKB-ARBA"/>
</dbReference>
<proteinExistence type="predicted"/>
<protein>
    <submittedName>
        <fullName evidence="2">START domain, START-like domain protein</fullName>
    </submittedName>
</protein>
<name>A0A2U1KMH5_ARTAN</name>
<dbReference type="InterPro" id="IPR051213">
    <property type="entry name" value="START_lipid_transfer"/>
</dbReference>
<evidence type="ECO:0000313" key="3">
    <source>
        <dbReference type="Proteomes" id="UP000245207"/>
    </source>
</evidence>
<organism evidence="2 3">
    <name type="scientific">Artemisia annua</name>
    <name type="common">Sweet wormwood</name>
    <dbReference type="NCBI Taxonomy" id="35608"/>
    <lineage>
        <taxon>Eukaryota</taxon>
        <taxon>Viridiplantae</taxon>
        <taxon>Streptophyta</taxon>
        <taxon>Embryophyta</taxon>
        <taxon>Tracheophyta</taxon>
        <taxon>Spermatophyta</taxon>
        <taxon>Magnoliopsida</taxon>
        <taxon>eudicotyledons</taxon>
        <taxon>Gunneridae</taxon>
        <taxon>Pentapetalae</taxon>
        <taxon>asterids</taxon>
        <taxon>campanulids</taxon>
        <taxon>Asterales</taxon>
        <taxon>Asteraceae</taxon>
        <taxon>Asteroideae</taxon>
        <taxon>Anthemideae</taxon>
        <taxon>Artemisiinae</taxon>
        <taxon>Artemisia</taxon>
    </lineage>
</organism>
<dbReference type="PANTHER" id="PTHR19308:SF46">
    <property type="entry name" value="START DOMAIN, START-LIKE DOMAIN PROTEIN-RELATED"/>
    <property type="match status" value="1"/>
</dbReference>
<keyword evidence="3" id="KW-1185">Reference proteome</keyword>
<reference evidence="2 3" key="1">
    <citation type="journal article" date="2018" name="Mol. Plant">
        <title>The genome of Artemisia annua provides insight into the evolution of Asteraceae family and artemisinin biosynthesis.</title>
        <authorList>
            <person name="Shen Q."/>
            <person name="Zhang L."/>
            <person name="Liao Z."/>
            <person name="Wang S."/>
            <person name="Yan T."/>
            <person name="Shi P."/>
            <person name="Liu M."/>
            <person name="Fu X."/>
            <person name="Pan Q."/>
            <person name="Wang Y."/>
            <person name="Lv Z."/>
            <person name="Lu X."/>
            <person name="Zhang F."/>
            <person name="Jiang W."/>
            <person name="Ma Y."/>
            <person name="Chen M."/>
            <person name="Hao X."/>
            <person name="Li L."/>
            <person name="Tang Y."/>
            <person name="Lv G."/>
            <person name="Zhou Y."/>
            <person name="Sun X."/>
            <person name="Brodelius P.E."/>
            <person name="Rose J.K.C."/>
            <person name="Tang K."/>
        </authorList>
    </citation>
    <scope>NUCLEOTIDE SEQUENCE [LARGE SCALE GENOMIC DNA]</scope>
    <source>
        <strain evidence="3">cv. Huhao1</strain>
        <tissue evidence="2">Leaf</tissue>
    </source>
</reference>
<dbReference type="GO" id="GO:0008289">
    <property type="term" value="F:lipid binding"/>
    <property type="evidence" value="ECO:0007669"/>
    <property type="project" value="InterPro"/>
</dbReference>
<sequence length="386" mass="44628">MYRDYNWMGVETKVDKNQTIGSNPRQKSVQVETNLGFASSSMDSNKMAENLVKSTFMDNPSCSSSMVMKDEDHLLKDEDLKHLWQLVAKRDGGPPWKHMMDRSTPQMTFQAWQRDRETAPPQYCSLTVYEDATPELLRDFFWDDDLRPKWDDMLLHSTTLEEFLTVGASVVHWIRKFPFFCSDREYTIGRRIWESERSFYCVTKGVSCPSIPRKQKPRRVDVYYSSWFIRSVGSKKGNNQPACEVIFFHHEDMGIPWEIAKFGVRQGMWRTAKKIEQGFRWYQKERACSNKISHHVAIAQMSTKIDQNYLIRLESDENEDDSHTETLVPLEKQEGLSINMPKFLVIGGAVILACTLNHGLLTKAVVSGVASRFGNIGRRAFPPTQL</sequence>
<accession>A0A2U1KMH5</accession>
<dbReference type="SUPFAM" id="SSF55961">
    <property type="entry name" value="Bet v1-like"/>
    <property type="match status" value="1"/>
</dbReference>
<dbReference type="InterPro" id="IPR023393">
    <property type="entry name" value="START-like_dom_sf"/>
</dbReference>
<dbReference type="EMBL" id="PKPP01016138">
    <property type="protein sequence ID" value="PWA37984.1"/>
    <property type="molecule type" value="Genomic_DNA"/>
</dbReference>
<dbReference type="Pfam" id="PF01852">
    <property type="entry name" value="START"/>
    <property type="match status" value="1"/>
</dbReference>
<dbReference type="STRING" id="35608.A0A2U1KMH5"/>
<dbReference type="Proteomes" id="UP000245207">
    <property type="component" value="Unassembled WGS sequence"/>
</dbReference>
<dbReference type="Gene3D" id="3.30.530.20">
    <property type="match status" value="1"/>
</dbReference>
<comment type="caution">
    <text evidence="2">The sequence shown here is derived from an EMBL/GenBank/DDBJ whole genome shotgun (WGS) entry which is preliminary data.</text>
</comment>
<dbReference type="AlphaFoldDB" id="A0A2U1KMH5"/>
<dbReference type="InterPro" id="IPR002913">
    <property type="entry name" value="START_lipid-bd_dom"/>
</dbReference>
<dbReference type="PROSITE" id="PS50848">
    <property type="entry name" value="START"/>
    <property type="match status" value="1"/>
</dbReference>